<protein>
    <submittedName>
        <fullName evidence="1">Uncharacterized protein</fullName>
    </submittedName>
</protein>
<name>A0ACB9DGF8_ARCLA</name>
<reference evidence="1 2" key="2">
    <citation type="journal article" date="2022" name="Mol. Ecol. Resour.">
        <title>The genomes of chicory, endive, great burdock and yacon provide insights into Asteraceae paleo-polyploidization history and plant inulin production.</title>
        <authorList>
            <person name="Fan W."/>
            <person name="Wang S."/>
            <person name="Wang H."/>
            <person name="Wang A."/>
            <person name="Jiang F."/>
            <person name="Liu H."/>
            <person name="Zhao H."/>
            <person name="Xu D."/>
            <person name="Zhang Y."/>
        </authorList>
    </citation>
    <scope>NUCLEOTIDE SEQUENCE [LARGE SCALE GENOMIC DNA]</scope>
    <source>
        <strain evidence="2">cv. Niubang</strain>
    </source>
</reference>
<evidence type="ECO:0000313" key="2">
    <source>
        <dbReference type="Proteomes" id="UP001055879"/>
    </source>
</evidence>
<evidence type="ECO:0000313" key="1">
    <source>
        <dbReference type="EMBL" id="KAI3745605.1"/>
    </source>
</evidence>
<dbReference type="Proteomes" id="UP001055879">
    <property type="component" value="Linkage Group LG03"/>
</dbReference>
<keyword evidence="2" id="KW-1185">Reference proteome</keyword>
<organism evidence="1 2">
    <name type="scientific">Arctium lappa</name>
    <name type="common">Greater burdock</name>
    <name type="synonym">Lappa major</name>
    <dbReference type="NCBI Taxonomy" id="4217"/>
    <lineage>
        <taxon>Eukaryota</taxon>
        <taxon>Viridiplantae</taxon>
        <taxon>Streptophyta</taxon>
        <taxon>Embryophyta</taxon>
        <taxon>Tracheophyta</taxon>
        <taxon>Spermatophyta</taxon>
        <taxon>Magnoliopsida</taxon>
        <taxon>eudicotyledons</taxon>
        <taxon>Gunneridae</taxon>
        <taxon>Pentapetalae</taxon>
        <taxon>asterids</taxon>
        <taxon>campanulids</taxon>
        <taxon>Asterales</taxon>
        <taxon>Asteraceae</taxon>
        <taxon>Carduoideae</taxon>
        <taxon>Cardueae</taxon>
        <taxon>Arctiinae</taxon>
        <taxon>Arctium</taxon>
    </lineage>
</organism>
<gene>
    <name evidence="1" type="ORF">L6452_08006</name>
</gene>
<accession>A0ACB9DGF8</accession>
<dbReference type="EMBL" id="CM042049">
    <property type="protein sequence ID" value="KAI3745605.1"/>
    <property type="molecule type" value="Genomic_DNA"/>
</dbReference>
<reference evidence="2" key="1">
    <citation type="journal article" date="2022" name="Mol. Ecol. Resour.">
        <title>The genomes of chicory, endive, great burdock and yacon provide insights into Asteraceae palaeo-polyploidization history and plant inulin production.</title>
        <authorList>
            <person name="Fan W."/>
            <person name="Wang S."/>
            <person name="Wang H."/>
            <person name="Wang A."/>
            <person name="Jiang F."/>
            <person name="Liu H."/>
            <person name="Zhao H."/>
            <person name="Xu D."/>
            <person name="Zhang Y."/>
        </authorList>
    </citation>
    <scope>NUCLEOTIDE SEQUENCE [LARGE SCALE GENOMIC DNA]</scope>
    <source>
        <strain evidence="2">cv. Niubang</strain>
    </source>
</reference>
<comment type="caution">
    <text evidence="1">The sequence shown here is derived from an EMBL/GenBank/DDBJ whole genome shotgun (WGS) entry which is preliminary data.</text>
</comment>
<sequence length="414" mass="47926">MFYFNPSTFENLSDLEYFSVFTSLLNLPKSSKKGRREKFVRIKEMASPKVRAYKFIVVLISLQSMIQVFAISEVQRSEEHTIEVHCSRERSRAAYKVIEEYLIPFIERENYQMSHKCKLHPSNDIFREQEEHKIHVDVNEWRCGYCKKSFRAEKFLDQHFDNRHYNLLNVSGSNCLAELCGALHCDHVTNSVVPKTKCNPAAAARNRHLCESLADSCFPVHQGPSASRLHELFLRQFCDAHTCSGNIKPFPRGGRNGHIELMCYANIWPFAWFHNLPSEARENYVDLISTSKAYQHFLLGFININPDAAPYLLSHSIFVPKRNENGHTGTKTHLKTKSKEKTILVGEARGSYGIVHKDKRLPVVELSCDTLPFQVLHQFRESIQFLKICTIRQVIGNYRCAPTFQSLSFHILYY</sequence>
<proteinExistence type="predicted"/>